<proteinExistence type="inferred from homology"/>
<dbReference type="FunFam" id="1.10.630.10:FF:000018">
    <property type="entry name" value="Cytochrome P450 monooxygenase"/>
    <property type="match status" value="1"/>
</dbReference>
<dbReference type="Proteomes" id="UP000218505">
    <property type="component" value="Chromosome"/>
</dbReference>
<keyword evidence="9" id="KW-1185">Reference proteome</keyword>
<evidence type="ECO:0000256" key="6">
    <source>
        <dbReference type="ARBA" id="ARBA00023033"/>
    </source>
</evidence>
<evidence type="ECO:0000256" key="7">
    <source>
        <dbReference type="RuleBase" id="RU000461"/>
    </source>
</evidence>
<name>A0A290YYX0_9PSEU</name>
<dbReference type="Pfam" id="PF00067">
    <property type="entry name" value="p450"/>
    <property type="match status" value="1"/>
</dbReference>
<dbReference type="EMBL" id="CP023445">
    <property type="protein sequence ID" value="ATE51934.1"/>
    <property type="molecule type" value="Genomic_DNA"/>
</dbReference>
<keyword evidence="5 7" id="KW-0408">Iron</keyword>
<evidence type="ECO:0000256" key="1">
    <source>
        <dbReference type="ARBA" id="ARBA00010617"/>
    </source>
</evidence>
<organism evidence="8 9">
    <name type="scientific">Actinosynnema pretiosum</name>
    <dbReference type="NCBI Taxonomy" id="42197"/>
    <lineage>
        <taxon>Bacteria</taxon>
        <taxon>Bacillati</taxon>
        <taxon>Actinomycetota</taxon>
        <taxon>Actinomycetes</taxon>
        <taxon>Pseudonocardiales</taxon>
        <taxon>Pseudonocardiaceae</taxon>
        <taxon>Actinosynnema</taxon>
    </lineage>
</organism>
<dbReference type="AlphaFoldDB" id="A0A290YYX0"/>
<dbReference type="InterPro" id="IPR002397">
    <property type="entry name" value="Cyt_P450_B"/>
</dbReference>
<reference evidence="8" key="1">
    <citation type="submission" date="2017-09" db="EMBL/GenBank/DDBJ databases">
        <title>Complete Genome Sequence of ansamitocin-producing Bacterium Actinosynnema pretiosum X47.</title>
        <authorList>
            <person name="Cao G."/>
            <person name="Zong G."/>
            <person name="Zhong C."/>
            <person name="Fu J."/>
        </authorList>
    </citation>
    <scope>NUCLEOTIDE SEQUENCE [LARGE SCALE GENOMIC DNA]</scope>
    <source>
        <strain evidence="8">X47</strain>
    </source>
</reference>
<comment type="similarity">
    <text evidence="1 7">Belongs to the cytochrome P450 family.</text>
</comment>
<dbReference type="RefSeq" id="WP_096490983.1">
    <property type="nucleotide sequence ID" value="NZ_CP023445.1"/>
</dbReference>
<sequence>MDASGPQDLPSGVVAPFDQNDPSFIADPYPVFAALRAQGEVHWHDGMGLAVAVSHAASSAVLRHRSLGRLWTDAKPLEEFASFNLLHRNSLLENEGATHARLRRLVSAAFGRGHVERLRPRIAELADRLVDGLVERVRADGSADLLEHVAGPLPVEVIAELLGVPHSERSLLQPWSNAIVKMYEHGLPEDKRAAAERAAREFVAYLREVVALRRRQPGDDLVSDLVAVTDSDGARLSEDELVATAVLLLMAGHEATVNVIGNGVLALVGHRDQWERLVADPGLLETAVEELIRYDSPLQLFERTATRRVEIAGHVVEEGAKIAALLGAAARDPEVFERPDEFDVGRTPNQHLGFGMGIHYCLGAPLARIEVQAAVDALRRKLPGMELAAEPRRREEFVIRGLHELPLGAG</sequence>
<keyword evidence="2 7" id="KW-0349">Heme</keyword>
<evidence type="ECO:0000313" key="9">
    <source>
        <dbReference type="Proteomes" id="UP000218505"/>
    </source>
</evidence>
<dbReference type="Gene3D" id="1.10.630.10">
    <property type="entry name" value="Cytochrome P450"/>
    <property type="match status" value="1"/>
</dbReference>
<gene>
    <name evidence="8" type="ORF">CNX65_00390</name>
</gene>
<keyword evidence="4 7" id="KW-0560">Oxidoreductase</keyword>
<evidence type="ECO:0000256" key="3">
    <source>
        <dbReference type="ARBA" id="ARBA00022723"/>
    </source>
</evidence>
<dbReference type="CDD" id="cd20625">
    <property type="entry name" value="CYP164-like"/>
    <property type="match status" value="1"/>
</dbReference>
<dbReference type="PANTHER" id="PTHR46696">
    <property type="entry name" value="P450, PUTATIVE (EUROFUNG)-RELATED"/>
    <property type="match status" value="1"/>
</dbReference>
<dbReference type="InterPro" id="IPR017972">
    <property type="entry name" value="Cyt_P450_CS"/>
</dbReference>
<evidence type="ECO:0000313" key="8">
    <source>
        <dbReference type="EMBL" id="ATE51934.1"/>
    </source>
</evidence>
<dbReference type="GO" id="GO:0005506">
    <property type="term" value="F:iron ion binding"/>
    <property type="evidence" value="ECO:0007669"/>
    <property type="project" value="InterPro"/>
</dbReference>
<evidence type="ECO:0000256" key="4">
    <source>
        <dbReference type="ARBA" id="ARBA00023002"/>
    </source>
</evidence>
<evidence type="ECO:0000256" key="5">
    <source>
        <dbReference type="ARBA" id="ARBA00023004"/>
    </source>
</evidence>
<dbReference type="GO" id="GO:0004497">
    <property type="term" value="F:monooxygenase activity"/>
    <property type="evidence" value="ECO:0007669"/>
    <property type="project" value="UniProtKB-KW"/>
</dbReference>
<dbReference type="PANTHER" id="PTHR46696:SF1">
    <property type="entry name" value="CYTOCHROME P450 YJIB-RELATED"/>
    <property type="match status" value="1"/>
</dbReference>
<dbReference type="GO" id="GO:0020037">
    <property type="term" value="F:heme binding"/>
    <property type="evidence" value="ECO:0007669"/>
    <property type="project" value="InterPro"/>
</dbReference>
<dbReference type="GO" id="GO:0016705">
    <property type="term" value="F:oxidoreductase activity, acting on paired donors, with incorporation or reduction of molecular oxygen"/>
    <property type="evidence" value="ECO:0007669"/>
    <property type="project" value="InterPro"/>
</dbReference>
<dbReference type="InterPro" id="IPR001128">
    <property type="entry name" value="Cyt_P450"/>
</dbReference>
<protein>
    <submittedName>
        <fullName evidence="8">Cytochrome P450</fullName>
    </submittedName>
</protein>
<keyword evidence="3 7" id="KW-0479">Metal-binding</keyword>
<dbReference type="KEGG" id="apre:CNX65_00390"/>
<dbReference type="PRINTS" id="PR00359">
    <property type="entry name" value="BP450"/>
</dbReference>
<evidence type="ECO:0000256" key="2">
    <source>
        <dbReference type="ARBA" id="ARBA00022617"/>
    </source>
</evidence>
<dbReference type="InterPro" id="IPR036396">
    <property type="entry name" value="Cyt_P450_sf"/>
</dbReference>
<keyword evidence="6 7" id="KW-0503">Monooxygenase</keyword>
<dbReference type="PROSITE" id="PS00086">
    <property type="entry name" value="CYTOCHROME_P450"/>
    <property type="match status" value="1"/>
</dbReference>
<accession>A0A290YYX0</accession>
<dbReference type="SUPFAM" id="SSF48264">
    <property type="entry name" value="Cytochrome P450"/>
    <property type="match status" value="1"/>
</dbReference>